<gene>
    <name evidence="5" type="ORF">KKP3000_004455</name>
</gene>
<reference evidence="5 6" key="1">
    <citation type="journal article" date="2024" name="Int. J. Mol. Sci.">
        <title>Exploration of Alicyclobacillus spp. Genome in Search of Antibiotic Resistance.</title>
        <authorList>
            <person name="Bucka-Kolendo J."/>
            <person name="Kiousi D.E."/>
            <person name="Dekowska A."/>
            <person name="Mikolajczuk-Szczyrba A."/>
            <person name="Karadedos D.M."/>
            <person name="Michael P."/>
            <person name="Galanis A."/>
            <person name="Sokolowska B."/>
        </authorList>
    </citation>
    <scope>NUCLEOTIDE SEQUENCE [LARGE SCALE GENOMIC DNA]</scope>
    <source>
        <strain evidence="5 6">KKP 3000</strain>
    </source>
</reference>
<dbReference type="SMART" id="SM00382">
    <property type="entry name" value="AAA"/>
    <property type="match status" value="1"/>
</dbReference>
<dbReference type="Proteomes" id="UP001579974">
    <property type="component" value="Unassembled WGS sequence"/>
</dbReference>
<keyword evidence="3 5" id="KW-0067">ATP-binding</keyword>
<dbReference type="PANTHER" id="PTHR43423:SF1">
    <property type="entry name" value="ABC TRANSPORTER I FAMILY MEMBER 17"/>
    <property type="match status" value="1"/>
</dbReference>
<keyword evidence="1" id="KW-0813">Transport</keyword>
<dbReference type="CDD" id="cd03260">
    <property type="entry name" value="ABC_PstB_phosphate_transporter"/>
    <property type="match status" value="1"/>
</dbReference>
<dbReference type="InterPro" id="IPR003439">
    <property type="entry name" value="ABC_transporter-like_ATP-bd"/>
</dbReference>
<evidence type="ECO:0000256" key="2">
    <source>
        <dbReference type="ARBA" id="ARBA00022741"/>
    </source>
</evidence>
<organism evidence="5 6">
    <name type="scientific">Alicyclobacillus fastidiosus</name>
    <dbReference type="NCBI Taxonomy" id="392011"/>
    <lineage>
        <taxon>Bacteria</taxon>
        <taxon>Bacillati</taxon>
        <taxon>Bacillota</taxon>
        <taxon>Bacilli</taxon>
        <taxon>Bacillales</taxon>
        <taxon>Alicyclobacillaceae</taxon>
        <taxon>Alicyclobacillus</taxon>
    </lineage>
</organism>
<keyword evidence="6" id="KW-1185">Reference proteome</keyword>
<evidence type="ECO:0000256" key="1">
    <source>
        <dbReference type="ARBA" id="ARBA00022448"/>
    </source>
</evidence>
<dbReference type="InterPro" id="IPR027417">
    <property type="entry name" value="P-loop_NTPase"/>
</dbReference>
<dbReference type="GO" id="GO:0005524">
    <property type="term" value="F:ATP binding"/>
    <property type="evidence" value="ECO:0007669"/>
    <property type="project" value="UniProtKB-KW"/>
</dbReference>
<dbReference type="PANTHER" id="PTHR43423">
    <property type="entry name" value="ABC TRANSPORTER I FAMILY MEMBER 17"/>
    <property type="match status" value="1"/>
</dbReference>
<dbReference type="InterPro" id="IPR003593">
    <property type="entry name" value="AAA+_ATPase"/>
</dbReference>
<evidence type="ECO:0000313" key="5">
    <source>
        <dbReference type="EMBL" id="MFB5190959.1"/>
    </source>
</evidence>
<dbReference type="PROSITE" id="PS50893">
    <property type="entry name" value="ABC_TRANSPORTER_2"/>
    <property type="match status" value="1"/>
</dbReference>
<evidence type="ECO:0000313" key="6">
    <source>
        <dbReference type="Proteomes" id="UP001579974"/>
    </source>
</evidence>
<dbReference type="Pfam" id="PF00005">
    <property type="entry name" value="ABC_tran"/>
    <property type="match status" value="1"/>
</dbReference>
<dbReference type="InterPro" id="IPR005670">
    <property type="entry name" value="PstB-like"/>
</dbReference>
<dbReference type="RefSeq" id="WP_275474619.1">
    <property type="nucleotide sequence ID" value="NZ_CP162940.1"/>
</dbReference>
<dbReference type="EMBL" id="JBDXSU010000008">
    <property type="protein sequence ID" value="MFB5190959.1"/>
    <property type="molecule type" value="Genomic_DNA"/>
</dbReference>
<keyword evidence="2" id="KW-0547">Nucleotide-binding</keyword>
<evidence type="ECO:0000256" key="3">
    <source>
        <dbReference type="ARBA" id="ARBA00022840"/>
    </source>
</evidence>
<feature type="domain" description="ABC transporter" evidence="4">
    <location>
        <begin position="6"/>
        <end position="234"/>
    </location>
</feature>
<dbReference type="Gene3D" id="3.40.50.300">
    <property type="entry name" value="P-loop containing nucleotide triphosphate hydrolases"/>
    <property type="match status" value="1"/>
</dbReference>
<name>A0ABV5AFD5_9BACL</name>
<dbReference type="PROSITE" id="PS00211">
    <property type="entry name" value="ABC_TRANSPORTER_1"/>
    <property type="match status" value="1"/>
</dbReference>
<sequence length="243" mass="27121">MGRYAIEFDDLSLRIAQEELLRGVSGKVEEGCIVALIGPSGAGKSTLMSVCNLMRTPTAGNVYVDGREVREWPVRKLRQKVGMVFQSPTIFPGTVEENLAYGLKLHGQSLQDPGSLLQDIGLDSDLRTRPGTELSGGQKQRVALGRTLAMQPDILLLDEVTSALDVHAKLEVERTILRLHDQRHTSMLWVTHDLEQARRVADIIWFMAEGRLVETADADSFFARPQTTEARRFMEMMAEGETR</sequence>
<dbReference type="SUPFAM" id="SSF52540">
    <property type="entry name" value="P-loop containing nucleoside triphosphate hydrolases"/>
    <property type="match status" value="1"/>
</dbReference>
<comment type="caution">
    <text evidence="5">The sequence shown here is derived from an EMBL/GenBank/DDBJ whole genome shotgun (WGS) entry which is preliminary data.</text>
</comment>
<proteinExistence type="predicted"/>
<protein>
    <submittedName>
        <fullName evidence="5">Phosphate ABC transporter ATP-binding protein</fullName>
    </submittedName>
</protein>
<accession>A0ABV5AFD5</accession>
<dbReference type="InterPro" id="IPR017871">
    <property type="entry name" value="ABC_transporter-like_CS"/>
</dbReference>
<evidence type="ECO:0000259" key="4">
    <source>
        <dbReference type="PROSITE" id="PS50893"/>
    </source>
</evidence>